<protein>
    <submittedName>
        <fullName evidence="2">Sugar (Glycoside-Pentoside-Hexuronide) transporter</fullName>
    </submittedName>
</protein>
<feature type="transmembrane region" description="Helical" evidence="1">
    <location>
        <begin position="237"/>
        <end position="263"/>
    </location>
</feature>
<feature type="transmembrane region" description="Helical" evidence="1">
    <location>
        <begin position="182"/>
        <end position="203"/>
    </location>
</feature>
<name>A0A1M4YXS1_9CLOT</name>
<dbReference type="InterPro" id="IPR036259">
    <property type="entry name" value="MFS_trans_sf"/>
</dbReference>
<dbReference type="NCBIfam" id="TIGR00792">
    <property type="entry name" value="gph"/>
    <property type="match status" value="1"/>
</dbReference>
<dbReference type="Pfam" id="PF13347">
    <property type="entry name" value="MFS_2"/>
    <property type="match status" value="1"/>
</dbReference>
<dbReference type="GO" id="GO:0006814">
    <property type="term" value="P:sodium ion transport"/>
    <property type="evidence" value="ECO:0007669"/>
    <property type="project" value="InterPro"/>
</dbReference>
<feature type="transmembrane region" description="Helical" evidence="1">
    <location>
        <begin position="45"/>
        <end position="69"/>
    </location>
</feature>
<reference evidence="2 3" key="1">
    <citation type="submission" date="2016-11" db="EMBL/GenBank/DDBJ databases">
        <authorList>
            <person name="Jaros S."/>
            <person name="Januszkiewicz K."/>
            <person name="Wedrychowicz H."/>
        </authorList>
    </citation>
    <scope>NUCLEOTIDE SEQUENCE [LARGE SCALE GENOMIC DNA]</scope>
    <source>
        <strain evidence="2 3">DSM 17459</strain>
    </source>
</reference>
<feature type="transmembrane region" description="Helical" evidence="1">
    <location>
        <begin position="301"/>
        <end position="320"/>
    </location>
</feature>
<dbReference type="GO" id="GO:0005886">
    <property type="term" value="C:plasma membrane"/>
    <property type="evidence" value="ECO:0007669"/>
    <property type="project" value="TreeGrafter"/>
</dbReference>
<dbReference type="EMBL" id="FQVI01000013">
    <property type="protein sequence ID" value="SHF10591.1"/>
    <property type="molecule type" value="Genomic_DNA"/>
</dbReference>
<dbReference type="PANTHER" id="PTHR11328:SF24">
    <property type="entry name" value="MAJOR FACILITATOR SUPERFAMILY (MFS) PROFILE DOMAIN-CONTAINING PROTEIN"/>
    <property type="match status" value="1"/>
</dbReference>
<dbReference type="STRING" id="1122155.SAMN02745158_02536"/>
<dbReference type="OrthoDB" id="9764596at2"/>
<dbReference type="InterPro" id="IPR001927">
    <property type="entry name" value="Na/Gal_symport"/>
</dbReference>
<feature type="transmembrane region" description="Helical" evidence="1">
    <location>
        <begin position="275"/>
        <end position="294"/>
    </location>
</feature>
<dbReference type="InterPro" id="IPR039672">
    <property type="entry name" value="MFS_2"/>
</dbReference>
<proteinExistence type="predicted"/>
<dbReference type="CDD" id="cd17332">
    <property type="entry name" value="MFS_MelB_like"/>
    <property type="match status" value="1"/>
</dbReference>
<sequence length="460" mass="51158">MTGDRATLHEKLSFGAGAVVYCMEMTLVLTYLMPFCTDVLHIDVAVIWIVMAAVKILDAVSDIVITNIADRTRTRWGKYRIWILNGIPLALVLFLMFSDPGFLQVDRAKILWICVIYTILVPILETSVSCPYMAMVVTMSKDPKDRLDFSNARALGEAGAQLIVSLAVMPLILLFGDYREITGWRVMAAVIGGIIILCTLICFSGTKERIQVSYERAGGKQITFREKCRSLKHNRPFWKLIGIILFFMAHFYISSALFTYFCIYNLGHEEWVSPLLSMGFAMQIAVTVLLFYLGRRYEKHTLLLVGGGCIVAANLFLLTAESFGGAAVYQLLLGAGNGLFNGVAFAMLPDVTDYTEWKTGISLSGIISAIATFAMKMGGAASTLLASQVLVWAGYSDQLTVQSDFTLQMLRVYLPVFSIIFMTAAIILSFRMKEVSRKAVEGYREDIDSREISGKYVTEQ</sequence>
<accession>A0A1M4YXS1</accession>
<keyword evidence="1" id="KW-1133">Transmembrane helix</keyword>
<keyword evidence="3" id="KW-1185">Reference proteome</keyword>
<feature type="transmembrane region" description="Helical" evidence="1">
    <location>
        <begin position="110"/>
        <end position="137"/>
    </location>
</feature>
<feature type="transmembrane region" description="Helical" evidence="1">
    <location>
        <begin position="81"/>
        <end position="98"/>
    </location>
</feature>
<keyword evidence="1" id="KW-0472">Membrane</keyword>
<dbReference type="Proteomes" id="UP000184245">
    <property type="component" value="Unassembled WGS sequence"/>
</dbReference>
<dbReference type="Gene3D" id="1.20.1250.20">
    <property type="entry name" value="MFS general substrate transporter like domains"/>
    <property type="match status" value="2"/>
</dbReference>
<dbReference type="GO" id="GO:0008643">
    <property type="term" value="P:carbohydrate transport"/>
    <property type="evidence" value="ECO:0007669"/>
    <property type="project" value="InterPro"/>
</dbReference>
<dbReference type="AlphaFoldDB" id="A0A1M4YXS1"/>
<dbReference type="GO" id="GO:0015293">
    <property type="term" value="F:symporter activity"/>
    <property type="evidence" value="ECO:0007669"/>
    <property type="project" value="InterPro"/>
</dbReference>
<feature type="transmembrane region" description="Helical" evidence="1">
    <location>
        <begin position="326"/>
        <end position="348"/>
    </location>
</feature>
<feature type="transmembrane region" description="Helical" evidence="1">
    <location>
        <begin position="12"/>
        <end position="33"/>
    </location>
</feature>
<feature type="transmembrane region" description="Helical" evidence="1">
    <location>
        <begin position="412"/>
        <end position="430"/>
    </location>
</feature>
<evidence type="ECO:0000256" key="1">
    <source>
        <dbReference type="SAM" id="Phobius"/>
    </source>
</evidence>
<organism evidence="2 3">
    <name type="scientific">Lactonifactor longoviformis DSM 17459</name>
    <dbReference type="NCBI Taxonomy" id="1122155"/>
    <lineage>
        <taxon>Bacteria</taxon>
        <taxon>Bacillati</taxon>
        <taxon>Bacillota</taxon>
        <taxon>Clostridia</taxon>
        <taxon>Eubacteriales</taxon>
        <taxon>Clostridiaceae</taxon>
        <taxon>Lactonifactor</taxon>
    </lineage>
</organism>
<keyword evidence="1" id="KW-0812">Transmembrane</keyword>
<evidence type="ECO:0000313" key="2">
    <source>
        <dbReference type="EMBL" id="SHF10591.1"/>
    </source>
</evidence>
<feature type="transmembrane region" description="Helical" evidence="1">
    <location>
        <begin position="158"/>
        <end position="176"/>
    </location>
</feature>
<dbReference type="SUPFAM" id="SSF103473">
    <property type="entry name" value="MFS general substrate transporter"/>
    <property type="match status" value="1"/>
</dbReference>
<feature type="transmembrane region" description="Helical" evidence="1">
    <location>
        <begin position="360"/>
        <end position="392"/>
    </location>
</feature>
<dbReference type="PANTHER" id="PTHR11328">
    <property type="entry name" value="MAJOR FACILITATOR SUPERFAMILY DOMAIN-CONTAINING PROTEIN"/>
    <property type="match status" value="1"/>
</dbReference>
<gene>
    <name evidence="2" type="ORF">SAMN02745158_02536</name>
</gene>
<dbReference type="RefSeq" id="WP_072852295.1">
    <property type="nucleotide sequence ID" value="NZ_FQVI01000013.1"/>
</dbReference>
<evidence type="ECO:0000313" key="3">
    <source>
        <dbReference type="Proteomes" id="UP000184245"/>
    </source>
</evidence>